<evidence type="ECO:0000313" key="1">
    <source>
        <dbReference type="Proteomes" id="UP000695022"/>
    </source>
</evidence>
<sequence>MDFENTLAQHALGVEWNVQTDRFQIGAFRKSKPVTRRGILSVLTGVTIDRCYRPSNFENVESVQIHHFADASEKGYGAVSYFRFVDAAGTKHCSFIMGKSRLAPVKAVTIPRLELMAAALAASLDQKTKEESKIPVHNTLFWTDSMVVLRYIQNESKRFKAFVANRVSVIQKSSSPSP</sequence>
<dbReference type="RefSeq" id="XP_014675111.1">
    <property type="nucleotide sequence ID" value="XM_014819625.1"/>
</dbReference>
<dbReference type="Proteomes" id="UP000695022">
    <property type="component" value="Unplaced"/>
</dbReference>
<proteinExistence type="predicted"/>
<dbReference type="GeneID" id="106815195"/>
<name>A0ABM1ESE0_PRICU</name>
<dbReference type="PANTHER" id="PTHR47331:SF1">
    <property type="entry name" value="GAG-LIKE PROTEIN"/>
    <property type="match status" value="1"/>
</dbReference>
<organism evidence="1 2">
    <name type="scientific">Priapulus caudatus</name>
    <name type="common">Priapulid worm</name>
    <dbReference type="NCBI Taxonomy" id="37621"/>
    <lineage>
        <taxon>Eukaryota</taxon>
        <taxon>Metazoa</taxon>
        <taxon>Ecdysozoa</taxon>
        <taxon>Scalidophora</taxon>
        <taxon>Priapulida</taxon>
        <taxon>Priapulimorpha</taxon>
        <taxon>Priapulimorphida</taxon>
        <taxon>Priapulidae</taxon>
        <taxon>Priapulus</taxon>
    </lineage>
</organism>
<gene>
    <name evidence="2" type="primary">LOC106815195</name>
</gene>
<keyword evidence="1" id="KW-1185">Reference proteome</keyword>
<evidence type="ECO:0000313" key="2">
    <source>
        <dbReference type="RefSeq" id="XP_014675111.1"/>
    </source>
</evidence>
<reference evidence="2" key="1">
    <citation type="submission" date="2025-08" db="UniProtKB">
        <authorList>
            <consortium name="RefSeq"/>
        </authorList>
    </citation>
    <scope>IDENTIFICATION</scope>
</reference>
<dbReference type="Pfam" id="PF05380">
    <property type="entry name" value="Peptidase_A17"/>
    <property type="match status" value="1"/>
</dbReference>
<protein>
    <submittedName>
        <fullName evidence="2">Uncharacterized protein LOC106815195</fullName>
    </submittedName>
</protein>
<dbReference type="InterPro" id="IPR008042">
    <property type="entry name" value="Retrotrans_Pao"/>
</dbReference>
<accession>A0ABM1ESE0</accession>
<dbReference type="PANTHER" id="PTHR47331">
    <property type="entry name" value="PHD-TYPE DOMAIN-CONTAINING PROTEIN"/>
    <property type="match status" value="1"/>
</dbReference>